<protein>
    <recommendedName>
        <fullName evidence="2">Peptidase S8/S53 domain-containing protein</fullName>
    </recommendedName>
</protein>
<proteinExistence type="predicted"/>
<evidence type="ECO:0008006" key="2">
    <source>
        <dbReference type="Google" id="ProtNLM"/>
    </source>
</evidence>
<sequence>VKPDAVLFGEDIVLASSAGDTETIAKSGTSFSVAFVTSMVVIYFEGVSKSAVTRLTLMPGFTRSLFPITIEELLDKYLPFLSIKPEGSQTGKDNTYGYELPYGPLTAKALGLRGAGALDISSMISAVLTIGVVGMMMKMMGPMVSGEQTQAKEVVLEPYWWSDYQFKDVPSILRNPHLESMYKQASLDKQAIVKMAVGAFREQNTRRKTAKYLYLKTQMENYDVYIDITPKQFLSGRMEYLQVIAAGIMETFTPSGLYPQRYGSI</sequence>
<name>A0A0F8YZL1_9ZZZZ</name>
<comment type="caution">
    <text evidence="1">The sequence shown here is derived from an EMBL/GenBank/DDBJ whole genome shotgun (WGS) entry which is preliminary data.</text>
</comment>
<feature type="non-terminal residue" evidence="1">
    <location>
        <position position="1"/>
    </location>
</feature>
<dbReference type="EMBL" id="LAZR01066550">
    <property type="protein sequence ID" value="KKK53356.1"/>
    <property type="molecule type" value="Genomic_DNA"/>
</dbReference>
<gene>
    <name evidence="1" type="ORF">LCGC14_3095610</name>
</gene>
<dbReference type="AlphaFoldDB" id="A0A0F8YZL1"/>
<accession>A0A0F8YZL1</accession>
<evidence type="ECO:0000313" key="1">
    <source>
        <dbReference type="EMBL" id="KKK53356.1"/>
    </source>
</evidence>
<organism evidence="1">
    <name type="scientific">marine sediment metagenome</name>
    <dbReference type="NCBI Taxonomy" id="412755"/>
    <lineage>
        <taxon>unclassified sequences</taxon>
        <taxon>metagenomes</taxon>
        <taxon>ecological metagenomes</taxon>
    </lineage>
</organism>
<reference evidence="1" key="1">
    <citation type="journal article" date="2015" name="Nature">
        <title>Complex archaea that bridge the gap between prokaryotes and eukaryotes.</title>
        <authorList>
            <person name="Spang A."/>
            <person name="Saw J.H."/>
            <person name="Jorgensen S.L."/>
            <person name="Zaremba-Niedzwiedzka K."/>
            <person name="Martijn J."/>
            <person name="Lind A.E."/>
            <person name="van Eijk R."/>
            <person name="Schleper C."/>
            <person name="Guy L."/>
            <person name="Ettema T.J."/>
        </authorList>
    </citation>
    <scope>NUCLEOTIDE SEQUENCE</scope>
</reference>